<dbReference type="SUPFAM" id="SSF103575">
    <property type="entry name" value="Plexin repeat"/>
    <property type="match status" value="1"/>
</dbReference>
<evidence type="ECO:0000256" key="1">
    <source>
        <dbReference type="ARBA" id="ARBA00004370"/>
    </source>
</evidence>
<dbReference type="InterPro" id="IPR013783">
    <property type="entry name" value="Ig-like_fold"/>
</dbReference>
<gene>
    <name evidence="5" type="ORF">SPARVUS_LOCUS16533191</name>
</gene>
<evidence type="ECO:0000313" key="5">
    <source>
        <dbReference type="EMBL" id="CAI9623853.1"/>
    </source>
</evidence>
<evidence type="ECO:0000256" key="3">
    <source>
        <dbReference type="ARBA" id="ARBA00023180"/>
    </source>
</evidence>
<dbReference type="InterPro" id="IPR002165">
    <property type="entry name" value="Plexin_repeat"/>
</dbReference>
<dbReference type="Gene3D" id="2.130.10.10">
    <property type="entry name" value="YVTN repeat-like/Quinoprotein amine dehydrogenase"/>
    <property type="match status" value="1"/>
</dbReference>
<organism evidence="5 6">
    <name type="scientific">Staurois parvus</name>
    <dbReference type="NCBI Taxonomy" id="386267"/>
    <lineage>
        <taxon>Eukaryota</taxon>
        <taxon>Metazoa</taxon>
        <taxon>Chordata</taxon>
        <taxon>Craniata</taxon>
        <taxon>Vertebrata</taxon>
        <taxon>Euteleostomi</taxon>
        <taxon>Amphibia</taxon>
        <taxon>Batrachia</taxon>
        <taxon>Anura</taxon>
        <taxon>Neobatrachia</taxon>
        <taxon>Ranoidea</taxon>
        <taxon>Ranidae</taxon>
        <taxon>Staurois</taxon>
    </lineage>
</organism>
<evidence type="ECO:0000259" key="4">
    <source>
        <dbReference type="SMART" id="SM00423"/>
    </source>
</evidence>
<dbReference type="InterPro" id="IPR031148">
    <property type="entry name" value="Plexin"/>
</dbReference>
<feature type="domain" description="PSI" evidence="4">
    <location>
        <begin position="46"/>
        <end position="99"/>
    </location>
</feature>
<dbReference type="InterPro" id="IPR016201">
    <property type="entry name" value="PSI"/>
</dbReference>
<keyword evidence="6" id="KW-1185">Reference proteome</keyword>
<dbReference type="Proteomes" id="UP001162483">
    <property type="component" value="Unassembled WGS sequence"/>
</dbReference>
<dbReference type="InterPro" id="IPR015943">
    <property type="entry name" value="WD40/YVTN_repeat-like_dom_sf"/>
</dbReference>
<dbReference type="SMART" id="SM00423">
    <property type="entry name" value="PSI"/>
    <property type="match status" value="1"/>
</dbReference>
<dbReference type="PANTHER" id="PTHR22625:SF7">
    <property type="entry name" value="PLEXIN-D1"/>
    <property type="match status" value="1"/>
</dbReference>
<keyword evidence="3" id="KW-0325">Glycoprotein</keyword>
<dbReference type="PANTHER" id="PTHR22625">
    <property type="entry name" value="PLEXIN"/>
    <property type="match status" value="1"/>
</dbReference>
<comment type="subcellular location">
    <subcellularLocation>
        <location evidence="1">Membrane</location>
    </subcellularLocation>
</comment>
<dbReference type="EMBL" id="CATNWA010021770">
    <property type="protein sequence ID" value="CAI9623853.1"/>
    <property type="molecule type" value="Genomic_DNA"/>
</dbReference>
<evidence type="ECO:0000256" key="2">
    <source>
        <dbReference type="ARBA" id="ARBA00023136"/>
    </source>
</evidence>
<sequence length="145" mass="16062">MKIVSRQSLLIARGEPVHHIMRFDPVNPTYLYVMTTHQMAQVKVADCNTFQTCTECLGAADAYCGWCTMEARCSMQQECSNSEDGVFWTSPRGGVQQCPTVKIIPDKIDFSSETLTILLHITGNLPSLQLLNSSCDYGNGIRLPA</sequence>
<feature type="non-terminal residue" evidence="5">
    <location>
        <position position="145"/>
    </location>
</feature>
<name>A0ABN9HWK5_9NEOB</name>
<dbReference type="Gene3D" id="2.60.40.10">
    <property type="entry name" value="Immunoglobulins"/>
    <property type="match status" value="1"/>
</dbReference>
<accession>A0ABN9HWK5</accession>
<keyword evidence="2" id="KW-0472">Membrane</keyword>
<protein>
    <recommendedName>
        <fullName evidence="4">PSI domain-containing protein</fullName>
    </recommendedName>
</protein>
<comment type="caution">
    <text evidence="5">The sequence shown here is derived from an EMBL/GenBank/DDBJ whole genome shotgun (WGS) entry which is preliminary data.</text>
</comment>
<reference evidence="5" key="1">
    <citation type="submission" date="2023-05" db="EMBL/GenBank/DDBJ databases">
        <authorList>
            <person name="Stuckert A."/>
        </authorList>
    </citation>
    <scope>NUCLEOTIDE SEQUENCE</scope>
</reference>
<evidence type="ECO:0000313" key="6">
    <source>
        <dbReference type="Proteomes" id="UP001162483"/>
    </source>
</evidence>
<proteinExistence type="predicted"/>
<dbReference type="Pfam" id="PF01437">
    <property type="entry name" value="PSI"/>
    <property type="match status" value="1"/>
</dbReference>